<dbReference type="EMBL" id="JAAVJL010000003">
    <property type="protein sequence ID" value="NMF60280.1"/>
    <property type="molecule type" value="Genomic_DNA"/>
</dbReference>
<name>A0ABX1LXM9_9CYAN</name>
<organism evidence="1 2">
    <name type="scientific">Pseudanabaena yagii GIHE-NHR1</name>
    <dbReference type="NCBI Taxonomy" id="2722753"/>
    <lineage>
        <taxon>Bacteria</taxon>
        <taxon>Bacillati</taxon>
        <taxon>Cyanobacteriota</taxon>
        <taxon>Cyanophyceae</taxon>
        <taxon>Pseudanabaenales</taxon>
        <taxon>Pseudanabaenaceae</taxon>
        <taxon>Pseudanabaena</taxon>
        <taxon>Pseudanabaena yagii</taxon>
    </lineage>
</organism>
<reference evidence="1 2" key="1">
    <citation type="submission" date="2020-03" db="EMBL/GenBank/DDBJ databases">
        <title>Draft Genome Sequence of 2-Methylisoborneol Producing Pseudanabaena yagii Strain GIHE-NHR1 Isolated from North Han River in South Korea.</title>
        <authorList>
            <person name="Jeong J."/>
        </authorList>
    </citation>
    <scope>NUCLEOTIDE SEQUENCE [LARGE SCALE GENOMIC DNA]</scope>
    <source>
        <strain evidence="1 2">GIHE-NHR1</strain>
    </source>
</reference>
<sequence length="319" mass="34787">MNLGKRNRFSANKITVQLLREGIVESIHSCQAAVVDTRGRVLSAAGDPQTTTFARSCLKPIQALPVSISGAQERFNLSEKDLAIICGSHQGTIAQARQVFSILWRCDVEPSALQCPIPECYQSHLQHNCSGKHAGMIAVCRQQGWEISSYMDRNHPVQQLALSTMADLLHMPAAEFICAHDDCGVPTYLLELDQLAHLYALLSAHNQLHLERITRAMTRNPDMVSGDGQFDTELMRLTNGEVVSKSGAEGVQCIGRIGEGLGLAIKVMDGSKRAKTAVSIHLLKQLGWISPTVAQSLEESFLSVGKYSRLEAIGELSLA</sequence>
<dbReference type="InterPro" id="IPR010349">
    <property type="entry name" value="Asparaginase_II"/>
</dbReference>
<comment type="caution">
    <text evidence="1">The sequence shown here is derived from an EMBL/GenBank/DDBJ whole genome shotgun (WGS) entry which is preliminary data.</text>
</comment>
<dbReference type="PANTHER" id="PTHR42110:SF1">
    <property type="entry name" value="L-ASPARAGINASE, PUTATIVE (AFU_ORTHOLOGUE AFUA_3G11890)-RELATED"/>
    <property type="match status" value="1"/>
</dbReference>
<dbReference type="PANTHER" id="PTHR42110">
    <property type="entry name" value="L-ASPARAGINASE, PUTATIVE (AFU_ORTHOLOGUE AFUA_3G11890)-RELATED"/>
    <property type="match status" value="1"/>
</dbReference>
<dbReference type="RefSeq" id="WP_169365254.1">
    <property type="nucleotide sequence ID" value="NZ_JAAVJL010000003.1"/>
</dbReference>
<accession>A0ABX1LXM9</accession>
<keyword evidence="2" id="KW-1185">Reference proteome</keyword>
<evidence type="ECO:0000313" key="2">
    <source>
        <dbReference type="Proteomes" id="UP000738376"/>
    </source>
</evidence>
<dbReference type="Proteomes" id="UP000738376">
    <property type="component" value="Unassembled WGS sequence"/>
</dbReference>
<gene>
    <name evidence="1" type="ORF">HC246_20170</name>
</gene>
<protein>
    <submittedName>
        <fullName evidence="1">Asparaginase</fullName>
    </submittedName>
</protein>
<proteinExistence type="predicted"/>
<dbReference type="Pfam" id="PF06089">
    <property type="entry name" value="Asparaginase_II"/>
    <property type="match status" value="1"/>
</dbReference>
<evidence type="ECO:0000313" key="1">
    <source>
        <dbReference type="EMBL" id="NMF60280.1"/>
    </source>
</evidence>